<protein>
    <submittedName>
        <fullName evidence="4">Two-component regulator histidine sensor kinase</fullName>
    </submittedName>
</protein>
<dbReference type="EMBL" id="FCOM02000189">
    <property type="protein sequence ID" value="SAL88829.1"/>
    <property type="molecule type" value="Genomic_DNA"/>
</dbReference>
<evidence type="ECO:0000256" key="1">
    <source>
        <dbReference type="ARBA" id="ARBA00022553"/>
    </source>
</evidence>
<feature type="domain" description="Response regulatory" evidence="3">
    <location>
        <begin position="2"/>
        <end position="114"/>
    </location>
</feature>
<sequence length="114" mass="12273">MLFLFVDGDESVAIAFAELAASLGHRAEVARSGGDALRLTGQTRFDTVFVDIQLPDIDGRRLCNYIRCAGASQDACVVAVADRGALDATGLQQFDGRLQKPVTEEELTAIIQRC</sequence>
<reference evidence="4" key="1">
    <citation type="submission" date="2016-01" db="EMBL/GenBank/DDBJ databases">
        <authorList>
            <person name="Peeters C."/>
        </authorList>
    </citation>
    <scope>NUCLEOTIDE SEQUENCE [LARGE SCALE GENOMIC DNA]</scope>
    <source>
        <strain evidence="4">LMG 29317</strain>
    </source>
</reference>
<name>A0A158L6Y4_9BURK</name>
<dbReference type="PROSITE" id="PS50110">
    <property type="entry name" value="RESPONSE_REGULATORY"/>
    <property type="match status" value="1"/>
</dbReference>
<dbReference type="PANTHER" id="PTHR44591">
    <property type="entry name" value="STRESS RESPONSE REGULATOR PROTEIN 1"/>
    <property type="match status" value="1"/>
</dbReference>
<dbReference type="Pfam" id="PF00072">
    <property type="entry name" value="Response_reg"/>
    <property type="match status" value="1"/>
</dbReference>
<dbReference type="InterPro" id="IPR050595">
    <property type="entry name" value="Bact_response_regulator"/>
</dbReference>
<evidence type="ECO:0000256" key="2">
    <source>
        <dbReference type="PROSITE-ProRule" id="PRU00169"/>
    </source>
</evidence>
<dbReference type="Proteomes" id="UP000055019">
    <property type="component" value="Unassembled WGS sequence"/>
</dbReference>
<dbReference type="Gene3D" id="3.40.50.2300">
    <property type="match status" value="1"/>
</dbReference>
<keyword evidence="4" id="KW-0808">Transferase</keyword>
<gene>
    <name evidence="4" type="ORF">AWB74_08755</name>
</gene>
<keyword evidence="5" id="KW-1185">Reference proteome</keyword>
<organism evidence="4 5">
    <name type="scientific">Caballeronia arvi</name>
    <dbReference type="NCBI Taxonomy" id="1777135"/>
    <lineage>
        <taxon>Bacteria</taxon>
        <taxon>Pseudomonadati</taxon>
        <taxon>Pseudomonadota</taxon>
        <taxon>Betaproteobacteria</taxon>
        <taxon>Burkholderiales</taxon>
        <taxon>Burkholderiaceae</taxon>
        <taxon>Caballeronia</taxon>
    </lineage>
</organism>
<dbReference type="SUPFAM" id="SSF52172">
    <property type="entry name" value="CheY-like"/>
    <property type="match status" value="1"/>
</dbReference>
<dbReference type="GO" id="GO:0016301">
    <property type="term" value="F:kinase activity"/>
    <property type="evidence" value="ECO:0007669"/>
    <property type="project" value="UniProtKB-KW"/>
</dbReference>
<accession>A0A158L6Y4</accession>
<dbReference type="SMART" id="SM00448">
    <property type="entry name" value="REC"/>
    <property type="match status" value="1"/>
</dbReference>
<dbReference type="PANTHER" id="PTHR44591:SF3">
    <property type="entry name" value="RESPONSE REGULATORY DOMAIN-CONTAINING PROTEIN"/>
    <property type="match status" value="1"/>
</dbReference>
<dbReference type="InterPro" id="IPR001789">
    <property type="entry name" value="Sig_transdc_resp-reg_receiver"/>
</dbReference>
<dbReference type="InterPro" id="IPR011006">
    <property type="entry name" value="CheY-like_superfamily"/>
</dbReference>
<dbReference type="GO" id="GO:0000160">
    <property type="term" value="P:phosphorelay signal transduction system"/>
    <property type="evidence" value="ECO:0007669"/>
    <property type="project" value="InterPro"/>
</dbReference>
<evidence type="ECO:0000313" key="5">
    <source>
        <dbReference type="Proteomes" id="UP000055019"/>
    </source>
</evidence>
<proteinExistence type="predicted"/>
<evidence type="ECO:0000313" key="4">
    <source>
        <dbReference type="EMBL" id="SAL88829.1"/>
    </source>
</evidence>
<keyword evidence="1 2" id="KW-0597">Phosphoprotein</keyword>
<evidence type="ECO:0000259" key="3">
    <source>
        <dbReference type="PROSITE" id="PS50110"/>
    </source>
</evidence>
<dbReference type="OrthoDB" id="9134602at2"/>
<comment type="caution">
    <text evidence="4">The sequence shown here is derived from an EMBL/GenBank/DDBJ whole genome shotgun (WGS) entry which is preliminary data.</text>
</comment>
<dbReference type="AlphaFoldDB" id="A0A158L6Y4"/>
<feature type="modified residue" description="4-aspartylphosphate" evidence="2">
    <location>
        <position position="51"/>
    </location>
</feature>
<dbReference type="RefSeq" id="WP_061152752.1">
    <property type="nucleotide sequence ID" value="NZ_FCOM02000189.1"/>
</dbReference>
<keyword evidence="4" id="KW-0418">Kinase</keyword>